<dbReference type="InterPro" id="IPR036869">
    <property type="entry name" value="J_dom_sf"/>
</dbReference>
<dbReference type="GO" id="GO:0030276">
    <property type="term" value="F:clathrin binding"/>
    <property type="evidence" value="ECO:0007669"/>
    <property type="project" value="TreeGrafter"/>
</dbReference>
<feature type="compositionally biased region" description="Low complexity" evidence="1">
    <location>
        <begin position="749"/>
        <end position="766"/>
    </location>
</feature>
<organism evidence="3 4">
    <name type="scientific">Colletotrichum zoysiae</name>
    <dbReference type="NCBI Taxonomy" id="1216348"/>
    <lineage>
        <taxon>Eukaryota</taxon>
        <taxon>Fungi</taxon>
        <taxon>Dikarya</taxon>
        <taxon>Ascomycota</taxon>
        <taxon>Pezizomycotina</taxon>
        <taxon>Sordariomycetes</taxon>
        <taxon>Hypocreomycetidae</taxon>
        <taxon>Glomerellales</taxon>
        <taxon>Glomerellaceae</taxon>
        <taxon>Colletotrichum</taxon>
        <taxon>Colletotrichum graminicola species complex</taxon>
    </lineage>
</organism>
<dbReference type="Gene3D" id="1.25.40.10">
    <property type="entry name" value="Tetratricopeptide repeat domain"/>
    <property type="match status" value="1"/>
</dbReference>
<dbReference type="Gene3D" id="1.10.287.110">
    <property type="entry name" value="DnaJ domain"/>
    <property type="match status" value="1"/>
</dbReference>
<evidence type="ECO:0000256" key="1">
    <source>
        <dbReference type="SAM" id="MobiDB-lite"/>
    </source>
</evidence>
<feature type="compositionally biased region" description="Basic and acidic residues" evidence="1">
    <location>
        <begin position="102"/>
        <end position="114"/>
    </location>
</feature>
<accession>A0AAD9M689</accession>
<dbReference type="InterPro" id="IPR009060">
    <property type="entry name" value="UBA-like_sf"/>
</dbReference>
<feature type="region of interest" description="Disordered" evidence="1">
    <location>
        <begin position="102"/>
        <end position="296"/>
    </location>
</feature>
<evidence type="ECO:0000313" key="3">
    <source>
        <dbReference type="EMBL" id="KAK2030073.1"/>
    </source>
</evidence>
<dbReference type="Gene3D" id="1.10.8.10">
    <property type="entry name" value="DNA helicase RuvA subunit, C-terminal domain"/>
    <property type="match status" value="1"/>
</dbReference>
<feature type="compositionally biased region" description="Polar residues" evidence="1">
    <location>
        <begin position="7"/>
        <end position="17"/>
    </location>
</feature>
<dbReference type="InterPro" id="IPR011990">
    <property type="entry name" value="TPR-like_helical_dom_sf"/>
</dbReference>
<feature type="region of interest" description="Disordered" evidence="1">
    <location>
        <begin position="1"/>
        <end position="72"/>
    </location>
</feature>
<feature type="compositionally biased region" description="Low complexity" evidence="1">
    <location>
        <begin position="61"/>
        <end position="71"/>
    </location>
</feature>
<dbReference type="FunFam" id="1.25.40.10:FF:000354">
    <property type="entry name" value="UBA domain-containing protein 7"/>
    <property type="match status" value="1"/>
</dbReference>
<feature type="compositionally biased region" description="Pro residues" evidence="1">
    <location>
        <begin position="566"/>
        <end position="579"/>
    </location>
</feature>
<evidence type="ECO:0000259" key="2">
    <source>
        <dbReference type="PROSITE" id="PS50030"/>
    </source>
</evidence>
<dbReference type="PANTHER" id="PTHR23172:SF19">
    <property type="entry name" value="J DOMAIN-CONTAINING PROTEIN"/>
    <property type="match status" value="1"/>
</dbReference>
<dbReference type="EMBL" id="MU842856">
    <property type="protein sequence ID" value="KAK2030073.1"/>
    <property type="molecule type" value="Genomic_DNA"/>
</dbReference>
<sequence>MDDLSGLNWSSSASQPNNKPPPMNPSGANYFGSVRPTNSTPSPFPSGRNTPLSTQDSGNLAAKPPAAKPAADSFSNLLSFGAGAATKPTSKLTLLEQQQRLEAEKKKKEEERRKQAQAQFGGGFLDTLGSGSVSRTASPGVLSPGSSTGKKASDDDDLFAAFNSDTKVDNASFYPPPPPQKSPAPASAPGLDLSNPSAWSQPLGPADNGGFGDDDDPFGLNQLKPKAASPAPPPPTDDDDDFLGDLARPVEEVRRKQPTPVQPPQRSEPGKPIEASDSSSEDEGPPAPRGEMAEFDRAVAQLVDYGFTPENARRGLTESGAGLNVQAAANWLLDDAHRQAKAKAQGKNPAAATQRRGREDGSSYDNQRRAGTRSPASGDPDLSKTAAAVGNSLFKTANSLWKTGKKQVQLAVADFNQPEGDPNQPKWMRSAQLERAQPERRTAEATDEALMLESGGRPPRKTGQSSQSPGIDVPRRTASPRDHPHAVPAPSSGRGTPVPKWQQQGGPALPDSKTRASKLAMTDDSAASYISPHRRKKTTPQPEAPPPPQEDEPDLLFGSSQAPKPAQRPSPPAPKPAPRPARQIPPITPAAMQQSTKHRLDGTAHFKRGDYGAAHSSYSSSLAAVPPSHPLAIVILTNRALTALKTGEPKQAVEDADAALKIIGSAGGQGEQVTVVGDNGGEERRDMRDLYGKALSRKAEALEQMERWGDAHAVWSTCVKNGVGGPTAISGRQRCQNALAPKPKPKPRPAAASAPRPRPAAAAPAKNSEAVERLRKQNQAAAQEDDEKFALSEKVDARIASWRDGKRDNLRALIGSLDQVLWEGSGWKKVGLHELVMANKVKIHYMKAIAKCHPDKLPQDAGTEVRLIAATVFATLNESWDKFKAENGL</sequence>
<feature type="region of interest" description="Disordered" evidence="1">
    <location>
        <begin position="738"/>
        <end position="788"/>
    </location>
</feature>
<dbReference type="GO" id="GO:0072583">
    <property type="term" value="P:clathrin-dependent endocytosis"/>
    <property type="evidence" value="ECO:0007669"/>
    <property type="project" value="TreeGrafter"/>
</dbReference>
<dbReference type="AlphaFoldDB" id="A0AAD9M689"/>
<dbReference type="SUPFAM" id="SSF46934">
    <property type="entry name" value="UBA-like"/>
    <property type="match status" value="1"/>
</dbReference>
<reference evidence="3" key="1">
    <citation type="submission" date="2021-06" db="EMBL/GenBank/DDBJ databases">
        <title>Comparative genomics, transcriptomics and evolutionary studies reveal genomic signatures of adaptation to plant cell wall in hemibiotrophic fungi.</title>
        <authorList>
            <consortium name="DOE Joint Genome Institute"/>
            <person name="Baroncelli R."/>
            <person name="Diaz J.F."/>
            <person name="Benocci T."/>
            <person name="Peng M."/>
            <person name="Battaglia E."/>
            <person name="Haridas S."/>
            <person name="Andreopoulos W."/>
            <person name="Labutti K."/>
            <person name="Pangilinan J."/>
            <person name="Floch G.L."/>
            <person name="Makela M.R."/>
            <person name="Henrissat B."/>
            <person name="Grigoriev I.V."/>
            <person name="Crouch J.A."/>
            <person name="De Vries R.P."/>
            <person name="Sukno S.A."/>
            <person name="Thon M.R."/>
        </authorList>
    </citation>
    <scope>NUCLEOTIDE SEQUENCE</scope>
    <source>
        <strain evidence="3">MAFF235873</strain>
    </source>
</reference>
<dbReference type="Proteomes" id="UP001232148">
    <property type="component" value="Unassembled WGS sequence"/>
</dbReference>
<dbReference type="GO" id="GO:0031982">
    <property type="term" value="C:vesicle"/>
    <property type="evidence" value="ECO:0007669"/>
    <property type="project" value="TreeGrafter"/>
</dbReference>
<dbReference type="PANTHER" id="PTHR23172">
    <property type="entry name" value="AUXILIN/CYCLIN G-ASSOCIATED KINASE-RELATED"/>
    <property type="match status" value="1"/>
</dbReference>
<keyword evidence="4" id="KW-1185">Reference proteome</keyword>
<dbReference type="GO" id="GO:0005737">
    <property type="term" value="C:cytoplasm"/>
    <property type="evidence" value="ECO:0007669"/>
    <property type="project" value="TreeGrafter"/>
</dbReference>
<feature type="region of interest" description="Disordered" evidence="1">
    <location>
        <begin position="338"/>
        <end position="384"/>
    </location>
</feature>
<feature type="compositionally biased region" description="Basic and acidic residues" evidence="1">
    <location>
        <begin position="473"/>
        <end position="485"/>
    </location>
</feature>
<dbReference type="PROSITE" id="PS50030">
    <property type="entry name" value="UBA"/>
    <property type="match status" value="1"/>
</dbReference>
<dbReference type="SUPFAM" id="SSF48452">
    <property type="entry name" value="TPR-like"/>
    <property type="match status" value="1"/>
</dbReference>
<dbReference type="FunFam" id="1.10.287.110:FF:000002">
    <property type="entry name" value="putative tyrosine-protein phosphatase auxilin isoform X2"/>
    <property type="match status" value="1"/>
</dbReference>
<feature type="compositionally biased region" description="Polar residues" evidence="1">
    <location>
        <begin position="35"/>
        <end position="58"/>
    </location>
</feature>
<feature type="region of interest" description="Disordered" evidence="1">
    <location>
        <begin position="412"/>
        <end position="585"/>
    </location>
</feature>
<proteinExistence type="predicted"/>
<dbReference type="SUPFAM" id="SSF46565">
    <property type="entry name" value="Chaperone J-domain"/>
    <property type="match status" value="1"/>
</dbReference>
<dbReference type="GO" id="GO:0072318">
    <property type="term" value="P:clathrin coat disassembly"/>
    <property type="evidence" value="ECO:0007669"/>
    <property type="project" value="TreeGrafter"/>
</dbReference>
<protein>
    <recommendedName>
        <fullName evidence="2">UBA domain-containing protein</fullName>
    </recommendedName>
</protein>
<dbReference type="InterPro" id="IPR015940">
    <property type="entry name" value="UBA"/>
</dbReference>
<name>A0AAD9M689_9PEZI</name>
<gene>
    <name evidence="3" type="ORF">LX32DRAFT_616154</name>
</gene>
<feature type="domain" description="UBA" evidence="2">
    <location>
        <begin position="291"/>
        <end position="335"/>
    </location>
</feature>
<evidence type="ECO:0000313" key="4">
    <source>
        <dbReference type="Proteomes" id="UP001232148"/>
    </source>
</evidence>
<comment type="caution">
    <text evidence="3">The sequence shown here is derived from an EMBL/GenBank/DDBJ whole genome shotgun (WGS) entry which is preliminary data.</text>
</comment>